<dbReference type="CDD" id="cd00821">
    <property type="entry name" value="PH"/>
    <property type="match status" value="1"/>
</dbReference>
<sequence>MLFLFSDVLAVTSPCHPLHPVNAHKFCCRAIYPLRECRVERVLGHTQSQGGLISLSFKREKLLLMSSNQQDMNSWYECLLTAVRKLRSDGSTSGGGSQSHPTIPEEPPNTSVPPRVPKRRHVSVPKEESGDPEEASWKRMRVTEPVEEKPEPSSQADNGAGWRCAIL</sequence>
<evidence type="ECO:0000313" key="2">
    <source>
        <dbReference type="EMBL" id="CAI9616495.1"/>
    </source>
</evidence>
<accession>A0ABN9H428</accession>
<protein>
    <recommendedName>
        <fullName evidence="4">PH domain-containing protein</fullName>
    </recommendedName>
</protein>
<dbReference type="InterPro" id="IPR011993">
    <property type="entry name" value="PH-like_dom_sf"/>
</dbReference>
<dbReference type="Gene3D" id="2.30.29.30">
    <property type="entry name" value="Pleckstrin-homology domain (PH domain)/Phosphotyrosine-binding domain (PTB)"/>
    <property type="match status" value="1"/>
</dbReference>
<evidence type="ECO:0000313" key="3">
    <source>
        <dbReference type="Proteomes" id="UP001162483"/>
    </source>
</evidence>
<feature type="region of interest" description="Disordered" evidence="1">
    <location>
        <begin position="88"/>
        <end position="167"/>
    </location>
</feature>
<proteinExistence type="predicted"/>
<gene>
    <name evidence="2" type="ORF">SPARVUS_LOCUS15403488</name>
</gene>
<reference evidence="2" key="1">
    <citation type="submission" date="2023-05" db="EMBL/GenBank/DDBJ databases">
        <authorList>
            <person name="Stuckert A."/>
        </authorList>
    </citation>
    <scope>NUCLEOTIDE SEQUENCE</scope>
</reference>
<name>A0ABN9H428_9NEOB</name>
<organism evidence="2 3">
    <name type="scientific">Staurois parvus</name>
    <dbReference type="NCBI Taxonomy" id="386267"/>
    <lineage>
        <taxon>Eukaryota</taxon>
        <taxon>Metazoa</taxon>
        <taxon>Chordata</taxon>
        <taxon>Craniata</taxon>
        <taxon>Vertebrata</taxon>
        <taxon>Euteleostomi</taxon>
        <taxon>Amphibia</taxon>
        <taxon>Batrachia</taxon>
        <taxon>Anura</taxon>
        <taxon>Neobatrachia</taxon>
        <taxon>Ranoidea</taxon>
        <taxon>Ranidae</taxon>
        <taxon>Staurois</taxon>
    </lineage>
</organism>
<dbReference type="SUPFAM" id="SSF50729">
    <property type="entry name" value="PH domain-like"/>
    <property type="match status" value="1"/>
</dbReference>
<evidence type="ECO:0008006" key="4">
    <source>
        <dbReference type="Google" id="ProtNLM"/>
    </source>
</evidence>
<comment type="caution">
    <text evidence="2">The sequence shown here is derived from an EMBL/GenBank/DDBJ whole genome shotgun (WGS) entry which is preliminary data.</text>
</comment>
<feature type="compositionally biased region" description="Pro residues" evidence="1">
    <location>
        <begin position="104"/>
        <end position="115"/>
    </location>
</feature>
<evidence type="ECO:0000256" key="1">
    <source>
        <dbReference type="SAM" id="MobiDB-lite"/>
    </source>
</evidence>
<dbReference type="PANTHER" id="PTHR47056">
    <property type="entry name" value="RHO GUANINE NUCLEOTIDE EXCHANGE FACTOR 39"/>
    <property type="match status" value="1"/>
</dbReference>
<dbReference type="InterPro" id="IPR042987">
    <property type="entry name" value="ARHGEF39"/>
</dbReference>
<dbReference type="Proteomes" id="UP001162483">
    <property type="component" value="Unassembled WGS sequence"/>
</dbReference>
<feature type="compositionally biased region" description="Basic and acidic residues" evidence="1">
    <location>
        <begin position="124"/>
        <end position="151"/>
    </location>
</feature>
<dbReference type="PANTHER" id="PTHR47056:SF1">
    <property type="entry name" value="RHO GUANINE NUCLEOTIDE EXCHANGE FACTOR 39"/>
    <property type="match status" value="1"/>
</dbReference>
<dbReference type="EMBL" id="CATNWA010020078">
    <property type="protein sequence ID" value="CAI9616495.1"/>
    <property type="molecule type" value="Genomic_DNA"/>
</dbReference>
<keyword evidence="3" id="KW-1185">Reference proteome</keyword>